<dbReference type="SUPFAM" id="SSF51735">
    <property type="entry name" value="NAD(P)-binding Rossmann-fold domains"/>
    <property type="match status" value="1"/>
</dbReference>
<reference evidence="4" key="1">
    <citation type="submission" date="2017-04" db="EMBL/GenBank/DDBJ databases">
        <title>Unexpected and diverse lifestyles within the genus Limnohabitans.</title>
        <authorList>
            <person name="Kasalicky V."/>
            <person name="Mehrshad M."/>
            <person name="Andrei S.-A."/>
            <person name="Salcher M."/>
            <person name="Kratochvilova H."/>
            <person name="Simek K."/>
            <person name="Ghai R."/>
        </authorList>
    </citation>
    <scope>NUCLEOTIDE SEQUENCE [LARGE SCALE GENOMIC DNA]</scope>
    <source>
        <strain evidence="4">II-D5</strain>
    </source>
</reference>
<dbReference type="STRING" id="1293045.H663_18095"/>
<dbReference type="Gene3D" id="3.40.50.720">
    <property type="entry name" value="NAD(P)-binding Rossmann-like Domain"/>
    <property type="match status" value="1"/>
</dbReference>
<feature type="domain" description="Ketoreductase" evidence="3">
    <location>
        <begin position="10"/>
        <end position="158"/>
    </location>
</feature>
<evidence type="ECO:0000313" key="5">
    <source>
        <dbReference type="Proteomes" id="UP000037507"/>
    </source>
</evidence>
<keyword evidence="5" id="KW-1185">Reference proteome</keyword>
<comment type="similarity">
    <text evidence="1">Belongs to the short-chain dehydrogenases/reductases (SDR) family.</text>
</comment>
<dbReference type="Proteomes" id="UP000037507">
    <property type="component" value="Unassembled WGS sequence"/>
</dbReference>
<dbReference type="InterPro" id="IPR036291">
    <property type="entry name" value="NAD(P)-bd_dom_sf"/>
</dbReference>
<organism evidence="4 5">
    <name type="scientific">Limnohabitans planktonicus II-D5</name>
    <dbReference type="NCBI Taxonomy" id="1293045"/>
    <lineage>
        <taxon>Bacteria</taxon>
        <taxon>Pseudomonadati</taxon>
        <taxon>Pseudomonadota</taxon>
        <taxon>Betaproteobacteria</taxon>
        <taxon>Burkholderiales</taxon>
        <taxon>Comamonadaceae</taxon>
        <taxon>Limnohabitans</taxon>
    </lineage>
</organism>
<dbReference type="NCBIfam" id="NF005559">
    <property type="entry name" value="PRK07231.1"/>
    <property type="match status" value="1"/>
</dbReference>
<dbReference type="PROSITE" id="PS00061">
    <property type="entry name" value="ADH_SHORT"/>
    <property type="match status" value="1"/>
</dbReference>
<accession>A0A2T7UI08</accession>
<dbReference type="EMBL" id="LFYT02000002">
    <property type="protein sequence ID" value="PVE44313.1"/>
    <property type="molecule type" value="Genomic_DNA"/>
</dbReference>
<dbReference type="InterPro" id="IPR020904">
    <property type="entry name" value="Sc_DH/Rdtase_CS"/>
</dbReference>
<dbReference type="SMART" id="SM00822">
    <property type="entry name" value="PKS_KR"/>
    <property type="match status" value="1"/>
</dbReference>
<dbReference type="GO" id="GO:0016616">
    <property type="term" value="F:oxidoreductase activity, acting on the CH-OH group of donors, NAD or NADP as acceptor"/>
    <property type="evidence" value="ECO:0007669"/>
    <property type="project" value="TreeGrafter"/>
</dbReference>
<dbReference type="FunFam" id="3.40.50.720:FF:000084">
    <property type="entry name" value="Short-chain dehydrogenase reductase"/>
    <property type="match status" value="1"/>
</dbReference>
<dbReference type="InterPro" id="IPR002347">
    <property type="entry name" value="SDR_fam"/>
</dbReference>
<evidence type="ECO:0000259" key="3">
    <source>
        <dbReference type="SMART" id="SM00822"/>
    </source>
</evidence>
<dbReference type="Pfam" id="PF13561">
    <property type="entry name" value="adh_short_C2"/>
    <property type="match status" value="1"/>
</dbReference>
<name>A0A2T7UI08_9BURK</name>
<comment type="caution">
    <text evidence="4">The sequence shown here is derived from an EMBL/GenBank/DDBJ whole genome shotgun (WGS) entry which is preliminary data.</text>
</comment>
<evidence type="ECO:0000256" key="2">
    <source>
        <dbReference type="ARBA" id="ARBA00023002"/>
    </source>
</evidence>
<dbReference type="CDD" id="cd05233">
    <property type="entry name" value="SDR_c"/>
    <property type="match status" value="1"/>
</dbReference>
<sequence length="260" mass="27732">MAYEIDLSGRVALVTGASGGLGAQFAKTLAAAGAGVVLASRRMEKLKDLRAEIEAAGGDAHVVEMDVTDRHSIAAAVAHAETEMGSIDILVNNSGVSTTQRIQDVTEEDYDFIMNTNVRGAFFVAQEVGKRMLARAKGAAPGSFTGGRIINIASMAGLKVLPQIGVYCMSKSAVIQMTKAFAVEWGRFGINVNVICPGYIDTEINHHHWQTEQGQKLISMLPRKRVGQPQDLDALLMLLASDQSHFINGAVVSADDGFTL</sequence>
<evidence type="ECO:0000256" key="1">
    <source>
        <dbReference type="ARBA" id="ARBA00006484"/>
    </source>
</evidence>
<gene>
    <name evidence="4" type="ORF">H663_002375</name>
</gene>
<dbReference type="RefSeq" id="WP_053176015.1">
    <property type="nucleotide sequence ID" value="NZ_LFYT02000002.1"/>
</dbReference>
<dbReference type="NCBIfam" id="NF005402">
    <property type="entry name" value="PRK06949.1"/>
    <property type="match status" value="1"/>
</dbReference>
<keyword evidence="2" id="KW-0560">Oxidoreductase</keyword>
<dbReference type="PANTHER" id="PTHR42760:SF133">
    <property type="entry name" value="3-OXOACYL-[ACYL-CARRIER-PROTEIN] REDUCTASE"/>
    <property type="match status" value="1"/>
</dbReference>
<protein>
    <submittedName>
        <fullName evidence="4">Short-chain dehydrogenase</fullName>
    </submittedName>
</protein>
<evidence type="ECO:0000313" key="4">
    <source>
        <dbReference type="EMBL" id="PVE44313.1"/>
    </source>
</evidence>
<dbReference type="InterPro" id="IPR057326">
    <property type="entry name" value="KR_dom"/>
</dbReference>
<dbReference type="PRINTS" id="PR00081">
    <property type="entry name" value="GDHRDH"/>
</dbReference>
<dbReference type="PANTHER" id="PTHR42760">
    <property type="entry name" value="SHORT-CHAIN DEHYDROGENASES/REDUCTASES FAMILY MEMBER"/>
    <property type="match status" value="1"/>
</dbReference>
<proteinExistence type="inferred from homology"/>
<dbReference type="PRINTS" id="PR00080">
    <property type="entry name" value="SDRFAMILY"/>
</dbReference>
<dbReference type="AlphaFoldDB" id="A0A2T7UI08"/>
<dbReference type="OrthoDB" id="9803333at2"/>